<keyword evidence="2 7" id="KW-0813">Transport</keyword>
<keyword evidence="4 7" id="KW-0812">Transmembrane</keyword>
<dbReference type="STRING" id="307507.A0A2V0PD97"/>
<comment type="function">
    <text evidence="7">Sodium-phosphate symporter.</text>
</comment>
<organism evidence="8 9">
    <name type="scientific">Raphidocelis subcapitata</name>
    <dbReference type="NCBI Taxonomy" id="307507"/>
    <lineage>
        <taxon>Eukaryota</taxon>
        <taxon>Viridiplantae</taxon>
        <taxon>Chlorophyta</taxon>
        <taxon>core chlorophytes</taxon>
        <taxon>Chlorophyceae</taxon>
        <taxon>CS clade</taxon>
        <taxon>Sphaeropleales</taxon>
        <taxon>Selenastraceae</taxon>
        <taxon>Raphidocelis</taxon>
    </lineage>
</organism>
<accession>A0A2V0PD97</accession>
<sequence length="522" mass="55286">MLLGGNVTKTISAGIAQVSTFASTPAVFMYGMLSAETGAMIWLLLATYLELAVSTTHSIVGGIIGFSLVYGGGKAVNWYSKTKSFPYVSGIVPIVLSWIISPVLAGLVGAIIFIIVRTFVLRRKNSTAISYWTLPVFVLFTIWVNVFFIITKGARNISQMSWQQGAWVAALVAGGCAVLSALIGVPLLRRKTQSGEAAAAERIENGSKSVDGSKHAVEEEAGFQQRISNRLKPKHVDPEDRSWGAFFTRGRNAALAGVSTDIHQAVEEDAHLAEMHDASEKFEPATEGVFKWLQVLSACAVSFSHGANDVANAIGSFSAAFTVYQTMKMPGSNSPVYPWILALGATGIVVGLATYGYNIMRVLGVKATSITPSRGFCMETATSFVISVGSLFGLPLSTTHTITGATAGVGLAEGRLSAINWKIYGKMFLGWVATLIFAGGVSALIFALGVFTPSLPASRDVNELNTFILKNANATLLAVNGTRMIPAVTGPLTKTLNRLANASSGVVFPDDVITLAREVASL</sequence>
<keyword evidence="9" id="KW-1185">Reference proteome</keyword>
<evidence type="ECO:0000313" key="8">
    <source>
        <dbReference type="EMBL" id="GBF97831.1"/>
    </source>
</evidence>
<dbReference type="GO" id="GO:0016020">
    <property type="term" value="C:membrane"/>
    <property type="evidence" value="ECO:0007669"/>
    <property type="project" value="UniProtKB-SubCell"/>
</dbReference>
<feature type="transmembrane region" description="Helical" evidence="7">
    <location>
        <begin position="52"/>
        <end position="71"/>
    </location>
</feature>
<feature type="transmembrane region" description="Helical" evidence="7">
    <location>
        <begin position="428"/>
        <end position="451"/>
    </location>
</feature>
<evidence type="ECO:0000256" key="2">
    <source>
        <dbReference type="ARBA" id="ARBA00022448"/>
    </source>
</evidence>
<evidence type="ECO:0000313" key="9">
    <source>
        <dbReference type="Proteomes" id="UP000247498"/>
    </source>
</evidence>
<keyword evidence="5 7" id="KW-1133">Transmembrane helix</keyword>
<reference evidence="8 9" key="1">
    <citation type="journal article" date="2018" name="Sci. Rep.">
        <title>Raphidocelis subcapitata (=Pseudokirchneriella subcapitata) provides an insight into genome evolution and environmental adaptations in the Sphaeropleales.</title>
        <authorList>
            <person name="Suzuki S."/>
            <person name="Yamaguchi H."/>
            <person name="Nakajima N."/>
            <person name="Kawachi M."/>
        </authorList>
    </citation>
    <scope>NUCLEOTIDE SEQUENCE [LARGE SCALE GENOMIC DNA]</scope>
    <source>
        <strain evidence="8 9">NIES-35</strain>
    </source>
</reference>
<comment type="similarity">
    <text evidence="7">Belongs to the inorganic phosphate transporter (PiT) (TC 2.A.20) family.</text>
</comment>
<feature type="transmembrane region" description="Helical" evidence="7">
    <location>
        <begin position="91"/>
        <end position="116"/>
    </location>
</feature>
<evidence type="ECO:0000256" key="1">
    <source>
        <dbReference type="ARBA" id="ARBA00004141"/>
    </source>
</evidence>
<dbReference type="GO" id="GO:0035435">
    <property type="term" value="P:phosphate ion transmembrane transport"/>
    <property type="evidence" value="ECO:0007669"/>
    <property type="project" value="TreeGrafter"/>
</dbReference>
<comment type="subcellular location">
    <subcellularLocation>
        <location evidence="1 7">Membrane</location>
        <topology evidence="1 7">Multi-pass membrane protein</topology>
    </subcellularLocation>
</comment>
<evidence type="ECO:0000256" key="6">
    <source>
        <dbReference type="ARBA" id="ARBA00023136"/>
    </source>
</evidence>
<dbReference type="Proteomes" id="UP000247498">
    <property type="component" value="Unassembled WGS sequence"/>
</dbReference>
<evidence type="ECO:0000256" key="4">
    <source>
        <dbReference type="ARBA" id="ARBA00022692"/>
    </source>
</evidence>
<dbReference type="FunCoup" id="A0A2V0PD97">
    <property type="interactions" value="956"/>
</dbReference>
<dbReference type="InterPro" id="IPR001204">
    <property type="entry name" value="Phos_transporter"/>
</dbReference>
<dbReference type="PANTHER" id="PTHR11101">
    <property type="entry name" value="PHOSPHATE TRANSPORTER"/>
    <property type="match status" value="1"/>
</dbReference>
<comment type="caution">
    <text evidence="8">The sequence shown here is derived from an EMBL/GenBank/DDBJ whole genome shotgun (WGS) entry which is preliminary data.</text>
</comment>
<evidence type="ECO:0000256" key="3">
    <source>
        <dbReference type="ARBA" id="ARBA00022592"/>
    </source>
</evidence>
<dbReference type="GO" id="GO:0005315">
    <property type="term" value="F:phosphate transmembrane transporter activity"/>
    <property type="evidence" value="ECO:0007669"/>
    <property type="project" value="InterPro"/>
</dbReference>
<evidence type="ECO:0000256" key="5">
    <source>
        <dbReference type="ARBA" id="ARBA00022989"/>
    </source>
</evidence>
<keyword evidence="6 7" id="KW-0472">Membrane</keyword>
<dbReference type="Pfam" id="PF01384">
    <property type="entry name" value="PHO4"/>
    <property type="match status" value="1"/>
</dbReference>
<dbReference type="AlphaFoldDB" id="A0A2V0PD97"/>
<dbReference type="PANTHER" id="PTHR11101:SF96">
    <property type="entry name" value="PHOSPHATE TRANSPORTER"/>
    <property type="match status" value="1"/>
</dbReference>
<feature type="transmembrane region" description="Helical" evidence="7">
    <location>
        <begin position="165"/>
        <end position="188"/>
    </location>
</feature>
<keyword evidence="3 7" id="KW-0592">Phosphate transport</keyword>
<feature type="transmembrane region" description="Helical" evidence="7">
    <location>
        <begin position="128"/>
        <end position="150"/>
    </location>
</feature>
<dbReference type="OrthoDB" id="260807at2759"/>
<proteinExistence type="inferred from homology"/>
<feature type="transmembrane region" description="Helical" evidence="7">
    <location>
        <begin position="336"/>
        <end position="357"/>
    </location>
</feature>
<protein>
    <recommendedName>
        <fullName evidence="7">Phosphate transporter</fullName>
    </recommendedName>
</protein>
<name>A0A2V0PD97_9CHLO</name>
<gene>
    <name evidence="8" type="ORF">Rsub_11181</name>
</gene>
<feature type="transmembrane region" description="Helical" evidence="7">
    <location>
        <begin position="27"/>
        <end position="45"/>
    </location>
</feature>
<dbReference type="InParanoid" id="A0A2V0PD97"/>
<dbReference type="EMBL" id="BDRX01000109">
    <property type="protein sequence ID" value="GBF97831.1"/>
    <property type="molecule type" value="Genomic_DNA"/>
</dbReference>
<evidence type="ECO:0000256" key="7">
    <source>
        <dbReference type="RuleBase" id="RU363058"/>
    </source>
</evidence>